<dbReference type="AlphaFoldDB" id="A0A0W0VA34"/>
<dbReference type="NCBIfam" id="TIGR00735">
    <property type="entry name" value="hisF"/>
    <property type="match status" value="1"/>
</dbReference>
<keyword evidence="13" id="KW-1185">Reference proteome</keyword>
<dbReference type="PANTHER" id="PTHR21235:SF2">
    <property type="entry name" value="IMIDAZOLE GLYCEROL PHOSPHATE SYNTHASE HISHF"/>
    <property type="match status" value="1"/>
</dbReference>
<dbReference type="EC" id="4.3.2.10" evidence="4"/>
<dbReference type="GO" id="GO:0000107">
    <property type="term" value="F:imidazoleglycerol-phosphate synthase activity"/>
    <property type="evidence" value="ECO:0007669"/>
    <property type="project" value="InterPro"/>
</dbReference>
<dbReference type="InterPro" id="IPR013785">
    <property type="entry name" value="Aldolase_TIM"/>
</dbReference>
<dbReference type="STRING" id="456.Ljor_1274"/>
<dbReference type="Gene3D" id="3.20.20.70">
    <property type="entry name" value="Aldolase class I"/>
    <property type="match status" value="1"/>
</dbReference>
<comment type="caution">
    <text evidence="12">The sequence shown here is derived from an EMBL/GenBank/DDBJ whole genome shotgun (WGS) entry which is preliminary data.</text>
</comment>
<gene>
    <name evidence="12" type="primary">hisF</name>
    <name evidence="12" type="ORF">Ljor_1274</name>
</gene>
<evidence type="ECO:0000256" key="4">
    <source>
        <dbReference type="ARBA" id="ARBA00012809"/>
    </source>
</evidence>
<evidence type="ECO:0000256" key="6">
    <source>
        <dbReference type="ARBA" id="ARBA00023102"/>
    </source>
</evidence>
<dbReference type="PATRIC" id="fig|456.5.peg.1362"/>
<dbReference type="CDD" id="cd04731">
    <property type="entry name" value="HisF"/>
    <property type="match status" value="1"/>
</dbReference>
<dbReference type="InterPro" id="IPR006062">
    <property type="entry name" value="His_biosynth"/>
</dbReference>
<dbReference type="Proteomes" id="UP000055035">
    <property type="component" value="Unassembled WGS sequence"/>
</dbReference>
<keyword evidence="6 11" id="KW-0368">Histidine biosynthesis</keyword>
<sequence length="255" mass="28148">MLAKRIIPCLDVKNNQVVKGIRFREHRVMGDILSLATAYSRQGADELVFYDITASSDGRTVCPGWVSSVAERINIPFTVAGGIRTLEKAKAVLHAGADKLSINSPALENPQLINELSRAFGKQCIVIGVDSQWLDDDFYVYQYTGDESKTRNSMRKTVDWINEAQDRGAGEIVLNCMQTDGVGHGYDLEQLHRIREITHVPLIASGGAGQLEDFVQVFSQARVDGALAATVFHEGIFSIRQVKQALAAHHIEVRL</sequence>
<evidence type="ECO:0000256" key="3">
    <source>
        <dbReference type="ARBA" id="ARBA00011152"/>
    </source>
</evidence>
<evidence type="ECO:0000256" key="9">
    <source>
        <dbReference type="ARBA" id="ARBA00030264"/>
    </source>
</evidence>
<dbReference type="InterPro" id="IPR011060">
    <property type="entry name" value="RibuloseP-bd_barrel"/>
</dbReference>
<dbReference type="RefSeq" id="WP_058470772.1">
    <property type="nucleotide sequence ID" value="NZ_CAAAIC010000003.1"/>
</dbReference>
<evidence type="ECO:0000256" key="5">
    <source>
        <dbReference type="ARBA" id="ARBA00022605"/>
    </source>
</evidence>
<name>A0A0W0VA34_9GAMM</name>
<evidence type="ECO:0000313" key="12">
    <source>
        <dbReference type="EMBL" id="KTD16968.1"/>
    </source>
</evidence>
<comment type="pathway">
    <text evidence="1">Amino-acid biosynthesis; L-histidine biosynthesis; L-histidine from 5-phospho-alpha-D-ribose 1-diphosphate: step 5/9.</text>
</comment>
<comment type="subunit">
    <text evidence="3">Heterodimer of HisH and HisF.</text>
</comment>
<comment type="catalytic activity">
    <reaction evidence="10">
        <text>5-[(5-phospho-1-deoxy-D-ribulos-1-ylimino)methylamino]-1-(5-phospho-beta-D-ribosyl)imidazole-4-carboxamide + L-glutamine = D-erythro-1-(imidazol-4-yl)glycerol 3-phosphate + 5-amino-1-(5-phospho-beta-D-ribosyl)imidazole-4-carboxamide + L-glutamate + H(+)</text>
        <dbReference type="Rhea" id="RHEA:24793"/>
        <dbReference type="ChEBI" id="CHEBI:15378"/>
        <dbReference type="ChEBI" id="CHEBI:29985"/>
        <dbReference type="ChEBI" id="CHEBI:58278"/>
        <dbReference type="ChEBI" id="CHEBI:58359"/>
        <dbReference type="ChEBI" id="CHEBI:58475"/>
        <dbReference type="ChEBI" id="CHEBI:58525"/>
        <dbReference type="EC" id="4.3.2.10"/>
    </reaction>
</comment>
<dbReference type="InterPro" id="IPR004651">
    <property type="entry name" value="HisF"/>
</dbReference>
<evidence type="ECO:0000256" key="11">
    <source>
        <dbReference type="RuleBase" id="RU003657"/>
    </source>
</evidence>
<accession>A0A0W0VA34</accession>
<comment type="similarity">
    <text evidence="2 11">Belongs to the HisA/HisF family.</text>
</comment>
<keyword evidence="5 11" id="KW-0028">Amino-acid biosynthesis</keyword>
<dbReference type="GO" id="GO:0000105">
    <property type="term" value="P:L-histidine biosynthetic process"/>
    <property type="evidence" value="ECO:0007669"/>
    <property type="project" value="UniProtKB-UniPathway"/>
</dbReference>
<reference evidence="12 13" key="1">
    <citation type="submission" date="2015-11" db="EMBL/GenBank/DDBJ databases">
        <title>Genomic analysis of 38 Legionella species identifies large and diverse effector repertoires.</title>
        <authorList>
            <person name="Burstein D."/>
            <person name="Amaro F."/>
            <person name="Zusman T."/>
            <person name="Lifshitz Z."/>
            <person name="Cohen O."/>
            <person name="Gilbert J.A."/>
            <person name="Pupko T."/>
            <person name="Shuman H.A."/>
            <person name="Segal G."/>
        </authorList>
    </citation>
    <scope>NUCLEOTIDE SEQUENCE [LARGE SCALE GENOMIC DNA]</scope>
    <source>
        <strain evidence="12 13">BL-540</strain>
    </source>
</reference>
<keyword evidence="7" id="KW-0456">Lyase</keyword>
<comment type="function">
    <text evidence="8">IGPS catalyzes the conversion of PRFAR and glutamine to IGP, AICAR and glutamate. The HisF subunit catalyzes the cyclization activity that produces IGP and AICAR from PRFAR using the ammonia provided by the HisH subunit.</text>
</comment>
<evidence type="ECO:0000313" key="13">
    <source>
        <dbReference type="Proteomes" id="UP000055035"/>
    </source>
</evidence>
<evidence type="ECO:0000256" key="2">
    <source>
        <dbReference type="ARBA" id="ARBA00009667"/>
    </source>
</evidence>
<dbReference type="GO" id="GO:0016829">
    <property type="term" value="F:lyase activity"/>
    <property type="evidence" value="ECO:0007669"/>
    <property type="project" value="UniProtKB-KW"/>
</dbReference>
<dbReference type="OrthoDB" id="9781903at2"/>
<organism evidence="12 13">
    <name type="scientific">Legionella jordanis</name>
    <dbReference type="NCBI Taxonomy" id="456"/>
    <lineage>
        <taxon>Bacteria</taxon>
        <taxon>Pseudomonadati</taxon>
        <taxon>Pseudomonadota</taxon>
        <taxon>Gammaproteobacteria</taxon>
        <taxon>Legionellales</taxon>
        <taxon>Legionellaceae</taxon>
        <taxon>Legionella</taxon>
    </lineage>
</organism>
<dbReference type="InterPro" id="IPR050064">
    <property type="entry name" value="IGPS_HisA/HisF"/>
</dbReference>
<dbReference type="SUPFAM" id="SSF51366">
    <property type="entry name" value="Ribulose-phoshate binding barrel"/>
    <property type="match status" value="1"/>
</dbReference>
<evidence type="ECO:0000256" key="8">
    <source>
        <dbReference type="ARBA" id="ARBA00025475"/>
    </source>
</evidence>
<evidence type="ECO:0000256" key="7">
    <source>
        <dbReference type="ARBA" id="ARBA00023239"/>
    </source>
</evidence>
<dbReference type="Pfam" id="PF00977">
    <property type="entry name" value="His_biosynth"/>
    <property type="match status" value="1"/>
</dbReference>
<evidence type="ECO:0000256" key="10">
    <source>
        <dbReference type="ARBA" id="ARBA00047838"/>
    </source>
</evidence>
<protein>
    <recommendedName>
        <fullName evidence="4">imidazole glycerol-phosphate synthase</fullName>
        <ecNumber evidence="4">4.3.2.10</ecNumber>
    </recommendedName>
    <alternativeName>
        <fullName evidence="9">IGP synthase cyclase subunit</fullName>
    </alternativeName>
</protein>
<proteinExistence type="inferred from homology"/>
<dbReference type="EMBL" id="LNYJ01000011">
    <property type="protein sequence ID" value="KTD16968.1"/>
    <property type="molecule type" value="Genomic_DNA"/>
</dbReference>
<dbReference type="PANTHER" id="PTHR21235">
    <property type="entry name" value="IMIDAZOLE GLYCEROL PHOSPHATE SYNTHASE SUBUNIT HISF/H IGP SYNTHASE SUBUNIT HISF/H"/>
    <property type="match status" value="1"/>
</dbReference>
<evidence type="ECO:0000256" key="1">
    <source>
        <dbReference type="ARBA" id="ARBA00005091"/>
    </source>
</evidence>
<dbReference type="UniPathway" id="UPA00031">
    <property type="reaction ID" value="UER00010"/>
</dbReference>